<evidence type="ECO:0000256" key="3">
    <source>
        <dbReference type="RuleBase" id="RU366045"/>
    </source>
</evidence>
<dbReference type="Pfam" id="PF04909">
    <property type="entry name" value="Amidohydro_2"/>
    <property type="match status" value="1"/>
</dbReference>
<dbReference type="OrthoDB" id="2832284at2759"/>
<evidence type="ECO:0000313" key="6">
    <source>
        <dbReference type="EMBL" id="KAF7288513.1"/>
    </source>
</evidence>
<organism evidence="6 7">
    <name type="scientific">Mycena chlorophos</name>
    <name type="common">Agaric fungus</name>
    <name type="synonym">Agaricus chlorophos</name>
    <dbReference type="NCBI Taxonomy" id="658473"/>
    <lineage>
        <taxon>Eukaryota</taxon>
        <taxon>Fungi</taxon>
        <taxon>Dikarya</taxon>
        <taxon>Basidiomycota</taxon>
        <taxon>Agaricomycotina</taxon>
        <taxon>Agaricomycetes</taxon>
        <taxon>Agaricomycetidae</taxon>
        <taxon>Agaricales</taxon>
        <taxon>Marasmiineae</taxon>
        <taxon>Mycenaceae</taxon>
        <taxon>Mycena</taxon>
    </lineage>
</organism>
<keyword evidence="7" id="KW-1185">Reference proteome</keyword>
<keyword evidence="2 3" id="KW-0456">Lyase</keyword>
<keyword evidence="1 3" id="KW-0210">Decarboxylase</keyword>
<dbReference type="InterPro" id="IPR032466">
    <property type="entry name" value="Metal_Hydrolase"/>
</dbReference>
<feature type="signal peptide" evidence="4">
    <location>
        <begin position="1"/>
        <end position="21"/>
    </location>
</feature>
<dbReference type="GO" id="GO:0016831">
    <property type="term" value="F:carboxy-lyase activity"/>
    <property type="evidence" value="ECO:0007669"/>
    <property type="project" value="UniProtKB-KW"/>
</dbReference>
<name>A0A8H6VSK7_MYCCL</name>
<dbReference type="Gene3D" id="3.20.20.140">
    <property type="entry name" value="Metal-dependent hydrolases"/>
    <property type="match status" value="1"/>
</dbReference>
<keyword evidence="4" id="KW-0732">Signal</keyword>
<evidence type="ECO:0000256" key="2">
    <source>
        <dbReference type="ARBA" id="ARBA00023239"/>
    </source>
</evidence>
<dbReference type="PANTHER" id="PTHR21240">
    <property type="entry name" value="2-AMINO-3-CARBOXYLMUCONATE-6-SEMIALDEHYDE DECARBOXYLASE"/>
    <property type="match status" value="1"/>
</dbReference>
<dbReference type="InterPro" id="IPR006680">
    <property type="entry name" value="Amidohydro-rel"/>
</dbReference>
<accession>A0A8H6VSK7</accession>
<dbReference type="Proteomes" id="UP000613580">
    <property type="component" value="Unassembled WGS sequence"/>
</dbReference>
<comment type="caution">
    <text evidence="6">The sequence shown here is derived from an EMBL/GenBank/DDBJ whole genome shotgun (WGS) entry which is preliminary data.</text>
</comment>
<dbReference type="AlphaFoldDB" id="A0A8H6VSK7"/>
<dbReference type="GO" id="GO:0016787">
    <property type="term" value="F:hydrolase activity"/>
    <property type="evidence" value="ECO:0007669"/>
    <property type="project" value="InterPro"/>
</dbReference>
<evidence type="ECO:0000256" key="4">
    <source>
        <dbReference type="SAM" id="SignalP"/>
    </source>
</evidence>
<proteinExistence type="inferred from homology"/>
<sequence>MHLAPAVISFLWHVLVGAALQQPFETSKIDPIAQGVLNRALADNIDLSVHSFTAAALADIVFWSHFEPGPEHEYALEANATGAIDTHAHYVPEWYAKLRGDNTKWSLEEHLSLMKCRGIATTIFDIPNPNIFPKDANATVAIARLLNENLAALSKALPRKFGFFATVPLPYVDEAIVETTYALKHLNALAVALSSNHEGQYLGDPLFRPFFSVLNDLQAIVFLHPNEPLIEVDGSLIKANPTRYSSIPAEFYFETGIMNELHAFFLTASISTNNARSYLISDPQHIHPSSFHNPPSRRILPFHH</sequence>
<evidence type="ECO:0000259" key="5">
    <source>
        <dbReference type="Pfam" id="PF04909"/>
    </source>
</evidence>
<dbReference type="GO" id="GO:0019748">
    <property type="term" value="P:secondary metabolic process"/>
    <property type="evidence" value="ECO:0007669"/>
    <property type="project" value="TreeGrafter"/>
</dbReference>
<dbReference type="PANTHER" id="PTHR21240:SF32">
    <property type="entry name" value="AMIDOHYDROLASE-RELATED DOMAIN-CONTAINING PROTEIN"/>
    <property type="match status" value="1"/>
</dbReference>
<dbReference type="GO" id="GO:0005829">
    <property type="term" value="C:cytosol"/>
    <property type="evidence" value="ECO:0007669"/>
    <property type="project" value="TreeGrafter"/>
</dbReference>
<feature type="chain" id="PRO_5034652989" evidence="4">
    <location>
        <begin position="22"/>
        <end position="304"/>
    </location>
</feature>
<dbReference type="EMBL" id="JACAZE010000033">
    <property type="protein sequence ID" value="KAF7288513.1"/>
    <property type="molecule type" value="Genomic_DNA"/>
</dbReference>
<reference evidence="6" key="1">
    <citation type="submission" date="2020-05" db="EMBL/GenBank/DDBJ databases">
        <title>Mycena genomes resolve the evolution of fungal bioluminescence.</title>
        <authorList>
            <person name="Tsai I.J."/>
        </authorList>
    </citation>
    <scope>NUCLEOTIDE SEQUENCE</scope>
    <source>
        <strain evidence="6">110903Hualien_Pintung</strain>
    </source>
</reference>
<evidence type="ECO:0000256" key="1">
    <source>
        <dbReference type="ARBA" id="ARBA00022793"/>
    </source>
</evidence>
<comment type="similarity">
    <text evidence="3">Belongs to the metallo-dependent hydrolases superfamily.</text>
</comment>
<protein>
    <submittedName>
        <fullName evidence="6">Amidohydro-rel domain-containing protein</fullName>
    </submittedName>
</protein>
<dbReference type="SUPFAM" id="SSF51556">
    <property type="entry name" value="Metallo-dependent hydrolases"/>
    <property type="match status" value="1"/>
</dbReference>
<gene>
    <name evidence="6" type="ORF">HMN09_01380300</name>
</gene>
<evidence type="ECO:0000313" key="7">
    <source>
        <dbReference type="Proteomes" id="UP000613580"/>
    </source>
</evidence>
<dbReference type="InterPro" id="IPR032465">
    <property type="entry name" value="ACMSD"/>
</dbReference>
<feature type="domain" description="Amidohydrolase-related" evidence="5">
    <location>
        <begin position="84"/>
        <end position="225"/>
    </location>
</feature>